<dbReference type="AlphaFoldDB" id="A0A553CKE7"/>
<feature type="chain" id="PRO_5022192243" description="Outer membrane protein beta-barrel domain-containing protein" evidence="1">
    <location>
        <begin position="21"/>
        <end position="163"/>
    </location>
</feature>
<reference evidence="2 3" key="1">
    <citation type="submission" date="2019-07" db="EMBL/GenBank/DDBJ databases">
        <title>Novel species of Flavobacterium.</title>
        <authorList>
            <person name="Liu Q."/>
            <person name="Xin Y.-H."/>
        </authorList>
    </citation>
    <scope>NUCLEOTIDE SEQUENCE [LARGE SCALE GENOMIC DNA]</scope>
    <source>
        <strain evidence="2 3">LB3P56</strain>
    </source>
</reference>
<organism evidence="2 3">
    <name type="scientific">Flavobacterium franklandianum</name>
    <dbReference type="NCBI Taxonomy" id="2594430"/>
    <lineage>
        <taxon>Bacteria</taxon>
        <taxon>Pseudomonadati</taxon>
        <taxon>Bacteroidota</taxon>
        <taxon>Flavobacteriia</taxon>
        <taxon>Flavobacteriales</taxon>
        <taxon>Flavobacteriaceae</taxon>
        <taxon>Flavobacterium</taxon>
    </lineage>
</organism>
<evidence type="ECO:0000256" key="1">
    <source>
        <dbReference type="SAM" id="SignalP"/>
    </source>
</evidence>
<dbReference type="SUPFAM" id="SSF56925">
    <property type="entry name" value="OMPA-like"/>
    <property type="match status" value="1"/>
</dbReference>
<comment type="caution">
    <text evidence="2">The sequence shown here is derived from an EMBL/GenBank/DDBJ whole genome shotgun (WGS) entry which is preliminary data.</text>
</comment>
<evidence type="ECO:0008006" key="4">
    <source>
        <dbReference type="Google" id="ProtNLM"/>
    </source>
</evidence>
<evidence type="ECO:0000313" key="3">
    <source>
        <dbReference type="Proteomes" id="UP000318585"/>
    </source>
</evidence>
<sequence length="163" mass="18062">MKKNILLAAMLFGLAIGVQAQDISKNAIGLRLGSNNGFGTEISYQTKLSAKNRLELDLGWRNDKYEDNIKIAGIYQWVWNLDGGLNWYAGIGGGAGTWRYNDNGGINDNGAFAFVAGDLGIEYNFDFPLQVSLDIRPEFYLNSGSYIDDHYGSDVALGVRYRF</sequence>
<keyword evidence="3" id="KW-1185">Reference proteome</keyword>
<feature type="signal peptide" evidence="1">
    <location>
        <begin position="1"/>
        <end position="20"/>
    </location>
</feature>
<gene>
    <name evidence="2" type="ORF">FNW17_09915</name>
</gene>
<dbReference type="EMBL" id="VJZR01000007">
    <property type="protein sequence ID" value="TRX20971.1"/>
    <property type="molecule type" value="Genomic_DNA"/>
</dbReference>
<dbReference type="InterPro" id="IPR011250">
    <property type="entry name" value="OMP/PagP_B-barrel"/>
</dbReference>
<evidence type="ECO:0000313" key="2">
    <source>
        <dbReference type="EMBL" id="TRX20971.1"/>
    </source>
</evidence>
<accession>A0A553CKE7</accession>
<dbReference type="Proteomes" id="UP000318585">
    <property type="component" value="Unassembled WGS sequence"/>
</dbReference>
<dbReference type="Gene3D" id="2.40.160.20">
    <property type="match status" value="1"/>
</dbReference>
<dbReference type="RefSeq" id="WP_143392070.1">
    <property type="nucleotide sequence ID" value="NZ_VJZQ01000047.1"/>
</dbReference>
<dbReference type="OrthoDB" id="978645at2"/>
<name>A0A553CKE7_9FLAO</name>
<proteinExistence type="predicted"/>
<protein>
    <recommendedName>
        <fullName evidence="4">Outer membrane protein beta-barrel domain-containing protein</fullName>
    </recommendedName>
</protein>
<keyword evidence="1" id="KW-0732">Signal</keyword>